<feature type="transmembrane region" description="Helical" evidence="1">
    <location>
        <begin position="12"/>
        <end position="37"/>
    </location>
</feature>
<keyword evidence="1" id="KW-0472">Membrane</keyword>
<dbReference type="InterPro" id="IPR050922">
    <property type="entry name" value="LytR/CpsA/Psr_CW_biosynth"/>
</dbReference>
<organism evidence="3">
    <name type="scientific">bioreactor metagenome</name>
    <dbReference type="NCBI Taxonomy" id="1076179"/>
    <lineage>
        <taxon>unclassified sequences</taxon>
        <taxon>metagenomes</taxon>
        <taxon>ecological metagenomes</taxon>
    </lineage>
</organism>
<accession>A0A644WW36</accession>
<reference evidence="3" key="1">
    <citation type="submission" date="2019-08" db="EMBL/GenBank/DDBJ databases">
        <authorList>
            <person name="Kucharzyk K."/>
            <person name="Murdoch R.W."/>
            <person name="Higgins S."/>
            <person name="Loffler F."/>
        </authorList>
    </citation>
    <scope>NUCLEOTIDE SEQUENCE</scope>
</reference>
<dbReference type="PANTHER" id="PTHR33392">
    <property type="entry name" value="POLYISOPRENYL-TEICHOIC ACID--PEPTIDOGLYCAN TEICHOIC ACID TRANSFERASE TAGU"/>
    <property type="match status" value="1"/>
</dbReference>
<feature type="domain" description="Cell envelope-related transcriptional attenuator" evidence="2">
    <location>
        <begin position="120"/>
        <end position="280"/>
    </location>
</feature>
<gene>
    <name evidence="3" type="primary">lytR_24</name>
    <name evidence="3" type="ORF">SDC9_52572</name>
</gene>
<evidence type="ECO:0000259" key="2">
    <source>
        <dbReference type="Pfam" id="PF03816"/>
    </source>
</evidence>
<dbReference type="InterPro" id="IPR004474">
    <property type="entry name" value="LytR_CpsA_psr"/>
</dbReference>
<proteinExistence type="predicted"/>
<keyword evidence="1" id="KW-0812">Transmembrane</keyword>
<dbReference type="EMBL" id="VSSQ01001214">
    <property type="protein sequence ID" value="MPM06273.1"/>
    <property type="molecule type" value="Genomic_DNA"/>
</dbReference>
<keyword evidence="1" id="KW-1133">Transmembrane helix</keyword>
<protein>
    <submittedName>
        <fullName evidence="3">Transcriptional regulator LytR</fullName>
    </submittedName>
</protein>
<dbReference type="Gene3D" id="3.40.630.190">
    <property type="entry name" value="LCP protein"/>
    <property type="match status" value="1"/>
</dbReference>
<dbReference type="PANTHER" id="PTHR33392:SF6">
    <property type="entry name" value="POLYISOPRENYL-TEICHOIC ACID--PEPTIDOGLYCAN TEICHOIC ACID TRANSFERASE TAGU"/>
    <property type="match status" value="1"/>
</dbReference>
<sequence>MKNPDHSAGKRSRILHVAAYAAAAVIAAASLAAFFIVNHSLNLVHYDSGVQETALERSTQPETEAGLRETRDSPQIEISALEKRLKENMESAAQPPDYEDEVLNILLIGVDYENAVSKGRSDSMILLSVNRKYSKIVMTSFMRDIYLEIPGGEQANRLNTANVLGGPALLMDTISQNFKISVQSYVLVDFLSFIDIIDTLGGITVSITEDELAVANGYIKGINWLLDQPISSGMIEIPGEQLLTGKQTLGYARIRYVGNGDFDRTARQRYVLNEVYQKVKKMNVVELYHLLNSILPEVTTNLSKAELFSLILSLPEFSGYTIDSWSVPADGTYTYLNIRGMSVLGIDFPANTQALYEKIYQSDD</sequence>
<evidence type="ECO:0000256" key="1">
    <source>
        <dbReference type="SAM" id="Phobius"/>
    </source>
</evidence>
<dbReference type="Pfam" id="PF03816">
    <property type="entry name" value="LytR_cpsA_psr"/>
    <property type="match status" value="1"/>
</dbReference>
<comment type="caution">
    <text evidence="3">The sequence shown here is derived from an EMBL/GenBank/DDBJ whole genome shotgun (WGS) entry which is preliminary data.</text>
</comment>
<name>A0A644WW36_9ZZZZ</name>
<evidence type="ECO:0000313" key="3">
    <source>
        <dbReference type="EMBL" id="MPM06273.1"/>
    </source>
</evidence>
<dbReference type="AlphaFoldDB" id="A0A644WW36"/>
<dbReference type="NCBIfam" id="TIGR00350">
    <property type="entry name" value="lytR_cpsA_psr"/>
    <property type="match status" value="1"/>
</dbReference>